<dbReference type="EMBL" id="SNRW01040793">
    <property type="protein sequence ID" value="KAA6341394.1"/>
    <property type="molecule type" value="Genomic_DNA"/>
</dbReference>
<dbReference type="AlphaFoldDB" id="A0A5J4S5S4"/>
<protein>
    <submittedName>
        <fullName evidence="1">Uncharacterized protein</fullName>
    </submittedName>
</protein>
<evidence type="ECO:0000313" key="1">
    <source>
        <dbReference type="EMBL" id="KAA6341394.1"/>
    </source>
</evidence>
<comment type="caution">
    <text evidence="1">The sequence shown here is derived from an EMBL/GenBank/DDBJ whole genome shotgun (WGS) entry which is preliminary data.</text>
</comment>
<organism evidence="1 2">
    <name type="scientific">Streblomastix strix</name>
    <dbReference type="NCBI Taxonomy" id="222440"/>
    <lineage>
        <taxon>Eukaryota</taxon>
        <taxon>Metamonada</taxon>
        <taxon>Preaxostyla</taxon>
        <taxon>Oxymonadida</taxon>
        <taxon>Streblomastigidae</taxon>
        <taxon>Streblomastix</taxon>
    </lineage>
</organism>
<proteinExistence type="predicted"/>
<reference evidence="1 2" key="1">
    <citation type="submission" date="2019-03" db="EMBL/GenBank/DDBJ databases">
        <title>Single cell metagenomics reveals metabolic interactions within the superorganism composed of flagellate Streblomastix strix and complex community of Bacteroidetes bacteria on its surface.</title>
        <authorList>
            <person name="Treitli S.C."/>
            <person name="Kolisko M."/>
            <person name="Husnik F."/>
            <person name="Keeling P."/>
            <person name="Hampl V."/>
        </authorList>
    </citation>
    <scope>NUCLEOTIDE SEQUENCE [LARGE SCALE GENOMIC DNA]</scope>
    <source>
        <strain evidence="1">ST1C</strain>
    </source>
</reference>
<feature type="non-terminal residue" evidence="1">
    <location>
        <position position="115"/>
    </location>
</feature>
<sequence>MDSQRIQEIWMGDQREQKQIEAGLAICVPGMVVQLSTNGDLVDQREKEGIEGDSSKIDKANNGIKAEKDKKRGKFGWQASVFHFIIQTRRTTSIANKQANEQSNKRAPIIFVLGY</sequence>
<gene>
    <name evidence="1" type="ORF">EZS28_052462</name>
</gene>
<evidence type="ECO:0000313" key="2">
    <source>
        <dbReference type="Proteomes" id="UP000324800"/>
    </source>
</evidence>
<accession>A0A5J4S5S4</accession>
<name>A0A5J4S5S4_9EUKA</name>
<dbReference type="Proteomes" id="UP000324800">
    <property type="component" value="Unassembled WGS sequence"/>
</dbReference>